<evidence type="ECO:0000256" key="1">
    <source>
        <dbReference type="ARBA" id="ARBA00023015"/>
    </source>
</evidence>
<protein>
    <submittedName>
        <fullName evidence="5">Metalloregulator ArsR/SmtB family transcription factor</fullName>
    </submittedName>
</protein>
<dbReference type="NCBIfam" id="NF033788">
    <property type="entry name" value="HTH_metalloreg"/>
    <property type="match status" value="1"/>
</dbReference>
<keyword evidence="2" id="KW-0238">DNA-binding</keyword>
<dbReference type="InterPro" id="IPR011991">
    <property type="entry name" value="ArsR-like_HTH"/>
</dbReference>
<comment type="caution">
    <text evidence="5">The sequence shown here is derived from an EMBL/GenBank/DDBJ whole genome shotgun (WGS) entry which is preliminary data.</text>
</comment>
<dbReference type="PROSITE" id="PS50987">
    <property type="entry name" value="HTH_ARSR_2"/>
    <property type="match status" value="1"/>
</dbReference>
<reference evidence="5" key="1">
    <citation type="submission" date="2019-11" db="EMBL/GenBank/DDBJ databases">
        <title>Microbial mats filling the niche in hypersaline microbial mats.</title>
        <authorList>
            <person name="Wong H.L."/>
            <person name="Macleod F.I."/>
            <person name="White R.A. III"/>
            <person name="Burns B.P."/>
        </authorList>
    </citation>
    <scope>NUCLEOTIDE SEQUENCE</scope>
    <source>
        <strain evidence="5">Bin_327</strain>
    </source>
</reference>
<evidence type="ECO:0000313" key="5">
    <source>
        <dbReference type="EMBL" id="MBD3365552.1"/>
    </source>
</evidence>
<dbReference type="Proteomes" id="UP000630660">
    <property type="component" value="Unassembled WGS sequence"/>
</dbReference>
<dbReference type="PANTHER" id="PTHR33154:SF18">
    <property type="entry name" value="ARSENICAL RESISTANCE OPERON REPRESSOR"/>
    <property type="match status" value="1"/>
</dbReference>
<accession>A0A9D5KBA0</accession>
<dbReference type="Pfam" id="PF01022">
    <property type="entry name" value="HTH_5"/>
    <property type="match status" value="1"/>
</dbReference>
<dbReference type="EMBL" id="WJKJ01000335">
    <property type="protein sequence ID" value="MBD3365552.1"/>
    <property type="molecule type" value="Genomic_DNA"/>
</dbReference>
<dbReference type="InterPro" id="IPR036388">
    <property type="entry name" value="WH-like_DNA-bd_sf"/>
</dbReference>
<dbReference type="CDD" id="cd00090">
    <property type="entry name" value="HTH_ARSR"/>
    <property type="match status" value="1"/>
</dbReference>
<dbReference type="PRINTS" id="PR00778">
    <property type="entry name" value="HTHARSR"/>
</dbReference>
<organism evidence="5 6">
    <name type="scientific">candidate division WOR-3 bacterium</name>
    <dbReference type="NCBI Taxonomy" id="2052148"/>
    <lineage>
        <taxon>Bacteria</taxon>
        <taxon>Bacteria division WOR-3</taxon>
    </lineage>
</organism>
<keyword evidence="3" id="KW-0804">Transcription</keyword>
<sequence>MVEYKHAELFKALSVETRIRIIELLKEKGPLGVKDLAGILKITPSAVSQHLKVLRYAGLVHSERKGYWLPYEIDEEALEHCGEVLSHVCTCRCEGECKEENMSDEEKLEHLKKKEHLLAHKLEMVREKIRELESQE</sequence>
<dbReference type="InterPro" id="IPR036390">
    <property type="entry name" value="WH_DNA-bd_sf"/>
</dbReference>
<evidence type="ECO:0000256" key="3">
    <source>
        <dbReference type="ARBA" id="ARBA00023163"/>
    </source>
</evidence>
<dbReference type="GO" id="GO:0003677">
    <property type="term" value="F:DNA binding"/>
    <property type="evidence" value="ECO:0007669"/>
    <property type="project" value="UniProtKB-KW"/>
</dbReference>
<gene>
    <name evidence="5" type="ORF">GF359_10100</name>
</gene>
<dbReference type="InterPro" id="IPR001845">
    <property type="entry name" value="HTH_ArsR_DNA-bd_dom"/>
</dbReference>
<feature type="domain" description="HTH arsR-type" evidence="4">
    <location>
        <begin position="1"/>
        <end position="96"/>
    </location>
</feature>
<dbReference type="Gene3D" id="1.10.10.10">
    <property type="entry name" value="Winged helix-like DNA-binding domain superfamily/Winged helix DNA-binding domain"/>
    <property type="match status" value="1"/>
</dbReference>
<dbReference type="InterPro" id="IPR051081">
    <property type="entry name" value="HTH_MetalResp_TranReg"/>
</dbReference>
<dbReference type="SUPFAM" id="SSF46785">
    <property type="entry name" value="Winged helix' DNA-binding domain"/>
    <property type="match status" value="1"/>
</dbReference>
<dbReference type="SMART" id="SM00418">
    <property type="entry name" value="HTH_ARSR"/>
    <property type="match status" value="1"/>
</dbReference>
<dbReference type="PANTHER" id="PTHR33154">
    <property type="entry name" value="TRANSCRIPTIONAL REGULATOR, ARSR FAMILY"/>
    <property type="match status" value="1"/>
</dbReference>
<dbReference type="GO" id="GO:0003700">
    <property type="term" value="F:DNA-binding transcription factor activity"/>
    <property type="evidence" value="ECO:0007669"/>
    <property type="project" value="InterPro"/>
</dbReference>
<dbReference type="AlphaFoldDB" id="A0A9D5KBA0"/>
<keyword evidence="1" id="KW-0805">Transcription regulation</keyword>
<evidence type="ECO:0000259" key="4">
    <source>
        <dbReference type="PROSITE" id="PS50987"/>
    </source>
</evidence>
<name>A0A9D5KBA0_UNCW3</name>
<evidence type="ECO:0000313" key="6">
    <source>
        <dbReference type="Proteomes" id="UP000630660"/>
    </source>
</evidence>
<proteinExistence type="predicted"/>
<evidence type="ECO:0000256" key="2">
    <source>
        <dbReference type="ARBA" id="ARBA00023125"/>
    </source>
</evidence>